<dbReference type="InterPro" id="IPR000531">
    <property type="entry name" value="Beta-barrel_TonB"/>
</dbReference>
<keyword evidence="13" id="KW-0675">Receptor</keyword>
<evidence type="ECO:0000256" key="4">
    <source>
        <dbReference type="ARBA" id="ARBA00022496"/>
    </source>
</evidence>
<evidence type="ECO:0000256" key="6">
    <source>
        <dbReference type="ARBA" id="ARBA00023004"/>
    </source>
</evidence>
<keyword evidence="7 11" id="KW-0798">TonB box</keyword>
<reference evidence="14" key="1">
    <citation type="journal article" date="2019" name="Int. J. Syst. Evol. Microbiol.">
        <title>The Global Catalogue of Microorganisms (GCM) 10K type strain sequencing project: providing services to taxonomists for standard genome sequencing and annotation.</title>
        <authorList>
            <consortium name="The Broad Institute Genomics Platform"/>
            <consortium name="The Broad Institute Genome Sequencing Center for Infectious Disease"/>
            <person name="Wu L."/>
            <person name="Ma J."/>
        </authorList>
    </citation>
    <scope>NUCLEOTIDE SEQUENCE [LARGE SCALE GENOMIC DNA]</scope>
    <source>
        <strain evidence="14">CCUG 66188</strain>
    </source>
</reference>
<accession>A0ABV9L3N9</accession>
<dbReference type="InterPro" id="IPR008969">
    <property type="entry name" value="CarboxyPept-like_regulatory"/>
</dbReference>
<dbReference type="EMBL" id="JBHSGN010000161">
    <property type="protein sequence ID" value="MFC4676867.1"/>
    <property type="molecule type" value="Genomic_DNA"/>
</dbReference>
<dbReference type="SMART" id="SM00965">
    <property type="entry name" value="STN"/>
    <property type="match status" value="1"/>
</dbReference>
<keyword evidence="14" id="KW-1185">Reference proteome</keyword>
<evidence type="ECO:0000256" key="11">
    <source>
        <dbReference type="RuleBase" id="RU003357"/>
    </source>
</evidence>
<evidence type="ECO:0000256" key="5">
    <source>
        <dbReference type="ARBA" id="ARBA00022692"/>
    </source>
</evidence>
<keyword evidence="6" id="KW-0408">Iron</keyword>
<dbReference type="InterPro" id="IPR023997">
    <property type="entry name" value="TonB-dep_OMP_SusC/RagA_CS"/>
</dbReference>
<dbReference type="InterPro" id="IPR011662">
    <property type="entry name" value="Secretin/TonB_short_N"/>
</dbReference>
<dbReference type="Proteomes" id="UP001596023">
    <property type="component" value="Unassembled WGS sequence"/>
</dbReference>
<comment type="caution">
    <text evidence="13">The sequence shown here is derived from an EMBL/GenBank/DDBJ whole genome shotgun (WGS) entry which is preliminary data.</text>
</comment>
<evidence type="ECO:0000256" key="10">
    <source>
        <dbReference type="PROSITE-ProRule" id="PRU01360"/>
    </source>
</evidence>
<dbReference type="InterPro" id="IPR023996">
    <property type="entry name" value="TonB-dep_OMP_SusC/RagA"/>
</dbReference>
<gene>
    <name evidence="13" type="ORF">ACFO6W_24600</name>
</gene>
<evidence type="ECO:0000256" key="1">
    <source>
        <dbReference type="ARBA" id="ARBA00004571"/>
    </source>
</evidence>
<evidence type="ECO:0000256" key="2">
    <source>
        <dbReference type="ARBA" id="ARBA00022448"/>
    </source>
</evidence>
<dbReference type="RefSeq" id="WP_380001510.1">
    <property type="nucleotide sequence ID" value="NZ_JBHSGN010000161.1"/>
</dbReference>
<evidence type="ECO:0000259" key="12">
    <source>
        <dbReference type="SMART" id="SM00965"/>
    </source>
</evidence>
<keyword evidence="4" id="KW-0406">Ion transport</keyword>
<dbReference type="NCBIfam" id="TIGR04057">
    <property type="entry name" value="SusC_RagA_signa"/>
    <property type="match status" value="1"/>
</dbReference>
<evidence type="ECO:0000256" key="3">
    <source>
        <dbReference type="ARBA" id="ARBA00022452"/>
    </source>
</evidence>
<keyword evidence="5 10" id="KW-0812">Transmembrane</keyword>
<keyword evidence="2 10" id="KW-0813">Transport</keyword>
<protein>
    <submittedName>
        <fullName evidence="13">TonB-dependent receptor</fullName>
    </submittedName>
</protein>
<evidence type="ECO:0000256" key="7">
    <source>
        <dbReference type="ARBA" id="ARBA00023077"/>
    </source>
</evidence>
<dbReference type="Gene3D" id="2.60.40.1120">
    <property type="entry name" value="Carboxypeptidase-like, regulatory domain"/>
    <property type="match status" value="1"/>
</dbReference>
<comment type="similarity">
    <text evidence="10 11">Belongs to the TonB-dependent receptor family.</text>
</comment>
<dbReference type="Pfam" id="PF07660">
    <property type="entry name" value="STN"/>
    <property type="match status" value="1"/>
</dbReference>
<keyword evidence="8 10" id="KW-0472">Membrane</keyword>
<dbReference type="PROSITE" id="PS52016">
    <property type="entry name" value="TONB_DEPENDENT_REC_3"/>
    <property type="match status" value="1"/>
</dbReference>
<evidence type="ECO:0000256" key="8">
    <source>
        <dbReference type="ARBA" id="ARBA00023136"/>
    </source>
</evidence>
<evidence type="ECO:0000256" key="9">
    <source>
        <dbReference type="ARBA" id="ARBA00023237"/>
    </source>
</evidence>
<keyword evidence="9 10" id="KW-0998">Cell outer membrane</keyword>
<dbReference type="SUPFAM" id="SSF56935">
    <property type="entry name" value="Porins"/>
    <property type="match status" value="1"/>
</dbReference>
<dbReference type="InterPro" id="IPR012910">
    <property type="entry name" value="Plug_dom"/>
</dbReference>
<feature type="domain" description="Secretin/TonB short N-terminal" evidence="12">
    <location>
        <begin position="67"/>
        <end position="118"/>
    </location>
</feature>
<keyword evidence="3 10" id="KW-1134">Transmembrane beta strand</keyword>
<dbReference type="InterPro" id="IPR037066">
    <property type="entry name" value="Plug_dom_sf"/>
</dbReference>
<organism evidence="13 14">
    <name type="scientific">Dysgonomonas termitidis</name>
    <dbReference type="NCBI Taxonomy" id="1516126"/>
    <lineage>
        <taxon>Bacteria</taxon>
        <taxon>Pseudomonadati</taxon>
        <taxon>Bacteroidota</taxon>
        <taxon>Bacteroidia</taxon>
        <taxon>Bacteroidales</taxon>
        <taxon>Dysgonomonadaceae</taxon>
        <taxon>Dysgonomonas</taxon>
    </lineage>
</organism>
<dbReference type="Pfam" id="PF00593">
    <property type="entry name" value="TonB_dep_Rec_b-barrel"/>
    <property type="match status" value="1"/>
</dbReference>
<dbReference type="Gene3D" id="2.170.130.10">
    <property type="entry name" value="TonB-dependent receptor, plug domain"/>
    <property type="match status" value="1"/>
</dbReference>
<sequence length="1085" mass="120632">MKKIRERDYNVPLLRKILLIMKITTLLLILAVCNIAASTYGQSGKISMKKTSSIWDILKDLENNSDFTFFFNDNQVDRNKKVSVNVKNTTVENTLEQIFQNTEYTYQVVGQQILIKVKNESIEEVVQQKDKIVTGVIKDNQGTPVAGASVVVKGTTVGTVTDADGNFSLKVPDNAILTISFIGFKPSEILIKDAAPLSVTLEEDMGLLDEVIVIGYGGVKKNDATGAVLAIKPDQLNKGSQISAQDALIGKIPGVYIIPGSGAPGDGGTIRIRSGSSLSASNDPLIVIDGVPIDNSSIQGSSNIMSVINPNDIASFTVLKDASSTAIYGSRASNGVIIITTKKGAAGSSVKLNYNNHFTVGTATKKIDVLNADEFRAFVAEHNASSPSVVAGLGTDNTDWQDEIYRTSFGHEHNLSATGSLKDTPYRISLGYTNQQGIIKTNNYERFTGGFGLSPSFFNKHLTVNLNVKGSYEKNRDIDSSVVPGAVFFDPTRPVHVNNSDYGLGYFIWLSSGGKPLGPVGLNPVSILDLRNSVAKIKRSIGNAAIDYKVHGLEDLRFNLNLGYDVLKSDGRELIPDNAPKTYVTIKLDGQGQDRTYIQKKRNYLIDFYGNYNKELGIHHIDVMGGYGWQHFWTKFNEENLNHKGEELFPPTHSESEYYLLSFYGRLNYSIASKYLFTATLRADASSRFSKDNRWGYFPSAAFAWRIDQEDFMKDVRALSDLKLRLSYGQTGQQDIGSDYPYMSTYTASYDNVRYMFGDRWYTTYRADGYDPDIKWESTETYNAGIDFGFFKGRINGSIDVYYRKTKDLLNRILVAAGSNLSTEIYTNIGSMKNAGFEFALNTVPVSTKDLNWDFNVNLTYNKSEITKLNMIDSDTYVVKVGAVSSGKEVQIHAVGYAPYTFYLAQQAYDEDGNALDGKYIQADGSISSDDTYRRKAKSPNPRVYMGLSSKVTYKNWDLGFNAHASFGNYIYNHLVADDYKGRVYDLSAYKNILRVTRDKGFEVQRLYSDYFLENGSFFKMDNITAGYTFPKLGKSDMSLRLSGAVQNVFIITGYSGLDPEIYSGIDRNTYPRPRVYTLSLNLNF</sequence>
<name>A0ABV9L3N9_9BACT</name>
<keyword evidence="4" id="KW-0410">Iron transport</keyword>
<proteinExistence type="inferred from homology"/>
<evidence type="ECO:0000313" key="13">
    <source>
        <dbReference type="EMBL" id="MFC4676867.1"/>
    </source>
</evidence>
<dbReference type="Pfam" id="PF07715">
    <property type="entry name" value="Plug"/>
    <property type="match status" value="1"/>
</dbReference>
<evidence type="ECO:0000313" key="14">
    <source>
        <dbReference type="Proteomes" id="UP001596023"/>
    </source>
</evidence>
<dbReference type="InterPro" id="IPR036942">
    <property type="entry name" value="Beta-barrel_TonB_sf"/>
</dbReference>
<dbReference type="Gene3D" id="2.40.170.20">
    <property type="entry name" value="TonB-dependent receptor, beta-barrel domain"/>
    <property type="match status" value="1"/>
</dbReference>
<comment type="subcellular location">
    <subcellularLocation>
        <location evidence="1 10">Cell outer membrane</location>
        <topology evidence="1 10">Multi-pass membrane protein</topology>
    </subcellularLocation>
</comment>
<dbReference type="InterPro" id="IPR039426">
    <property type="entry name" value="TonB-dep_rcpt-like"/>
</dbReference>
<dbReference type="Pfam" id="PF13715">
    <property type="entry name" value="CarbopepD_reg_2"/>
    <property type="match status" value="1"/>
</dbReference>
<dbReference type="SUPFAM" id="SSF49464">
    <property type="entry name" value="Carboxypeptidase regulatory domain-like"/>
    <property type="match status" value="1"/>
</dbReference>
<dbReference type="NCBIfam" id="TIGR04056">
    <property type="entry name" value="OMP_RagA_SusC"/>
    <property type="match status" value="1"/>
</dbReference>